<evidence type="ECO:0000313" key="4">
    <source>
        <dbReference type="Proteomes" id="UP000297700"/>
    </source>
</evidence>
<keyword evidence="5" id="KW-1185">Reference proteome</keyword>
<evidence type="ECO:0000256" key="1">
    <source>
        <dbReference type="SAM" id="Coils"/>
    </source>
</evidence>
<sequence>MARKTSKMPALTPAEKRLRNTHCKLREALERLVKGLPTHPDLQKRSYRLTVATLAREARVGRNAIYANHRSIIDELRRASDRKVVPEKLAAWEDKLAQQRALIQVLQIEERRMVTENAVLLKRILDAETEVERQKRHNARLIAERDRAVKPVPFTRGPKS</sequence>
<protein>
    <submittedName>
        <fullName evidence="2">Uncharacterized protein</fullName>
    </submittedName>
</protein>
<evidence type="ECO:0000313" key="2">
    <source>
        <dbReference type="EMBL" id="TFV30231.1"/>
    </source>
</evidence>
<dbReference type="AlphaFoldDB" id="A0A4Y9KUR4"/>
<dbReference type="EMBL" id="SPQU01000037">
    <property type="protein sequence ID" value="TFV30231.1"/>
    <property type="molecule type" value="Genomic_DNA"/>
</dbReference>
<dbReference type="RefSeq" id="WP_126261425.1">
    <property type="nucleotide sequence ID" value="NZ_SPQS01000057.1"/>
</dbReference>
<dbReference type="Proteomes" id="UP000298225">
    <property type="component" value="Unassembled WGS sequence"/>
</dbReference>
<gene>
    <name evidence="3" type="ORF">E4K64_38315</name>
    <name evidence="2" type="ORF">E4K66_35975</name>
</gene>
<evidence type="ECO:0000313" key="5">
    <source>
        <dbReference type="Proteomes" id="UP000298225"/>
    </source>
</evidence>
<accession>A0A4Y9NII3</accession>
<reference evidence="3 4" key="2">
    <citation type="submission" date="2019-03" db="EMBL/GenBank/DDBJ databases">
        <title>Bradyrhizobium strains diversity.</title>
        <authorList>
            <person name="Urquiaga M.C.O."/>
            <person name="Hungria M."/>
            <person name="Delamuta J.R.M."/>
            <person name="Klepa M.S."/>
        </authorList>
    </citation>
    <scope>NUCLEOTIDE SEQUENCE [LARGE SCALE GENOMIC DNA]</scope>
    <source>
        <strain evidence="3 4">CNPSo 3426</strain>
    </source>
</reference>
<accession>A0A4Y9KUR4</accession>
<proteinExistence type="predicted"/>
<comment type="caution">
    <text evidence="2">The sequence shown here is derived from an EMBL/GenBank/DDBJ whole genome shotgun (WGS) entry which is preliminary data.</text>
</comment>
<evidence type="ECO:0000313" key="3">
    <source>
        <dbReference type="EMBL" id="TFV67640.1"/>
    </source>
</evidence>
<reference evidence="2 5" key="1">
    <citation type="submission" date="2019-03" db="EMBL/GenBank/DDBJ databases">
        <title>Bradyrhizobium strains diversity isolated from Chamaecrista fasciculata.</title>
        <authorList>
            <person name="Urquiaga M.C.O."/>
            <person name="Hungria M."/>
            <person name="Delamuta J.R.M."/>
        </authorList>
    </citation>
    <scope>NUCLEOTIDE SEQUENCE [LARGE SCALE GENOMIC DNA]</scope>
    <source>
        <strain evidence="2 5">CNPSo 3424</strain>
    </source>
</reference>
<organism evidence="2 5">
    <name type="scientific">Bradyrhizobium frederickii</name>
    <dbReference type="NCBI Taxonomy" id="2560054"/>
    <lineage>
        <taxon>Bacteria</taxon>
        <taxon>Pseudomonadati</taxon>
        <taxon>Pseudomonadota</taxon>
        <taxon>Alphaproteobacteria</taxon>
        <taxon>Hyphomicrobiales</taxon>
        <taxon>Nitrobacteraceae</taxon>
        <taxon>Bradyrhizobium</taxon>
    </lineage>
</organism>
<dbReference type="OrthoDB" id="8114461at2"/>
<name>A0A4Y9KUR4_9BRAD</name>
<dbReference type="EMBL" id="SPQS01000057">
    <property type="protein sequence ID" value="TFV67640.1"/>
    <property type="molecule type" value="Genomic_DNA"/>
</dbReference>
<keyword evidence="1" id="KW-0175">Coiled coil</keyword>
<dbReference type="Proteomes" id="UP000297700">
    <property type="component" value="Unassembled WGS sequence"/>
</dbReference>
<feature type="coiled-coil region" evidence="1">
    <location>
        <begin position="89"/>
        <end position="144"/>
    </location>
</feature>